<dbReference type="InterPro" id="IPR056911">
    <property type="entry name" value="Phage_Znf_bind_put"/>
</dbReference>
<organism evidence="2 3">
    <name type="scientific">Streptomyces europaeiscabiei</name>
    <dbReference type="NCBI Taxonomy" id="146819"/>
    <lineage>
        <taxon>Bacteria</taxon>
        <taxon>Bacillati</taxon>
        <taxon>Actinomycetota</taxon>
        <taxon>Actinomycetes</taxon>
        <taxon>Kitasatosporales</taxon>
        <taxon>Streptomycetaceae</taxon>
        <taxon>Streptomyces</taxon>
    </lineage>
</organism>
<gene>
    <name evidence="2" type="ORF">PV367_07370</name>
</gene>
<sequence>MRTKPGGITLAYGALWLVNAPGDTMSWHDRRDTTGAFVQADRRRIQTAVLSSAESEEPLMLPMEAIELDVFRHRYEGETFWCGTLLGGCGGQLTTKLYTDRACHFAHHPDPDGLPHACGRRARGVNSADHLYVRSAAAAWLAGHGEQASFEYTGSAGAPLGSVVDIRWPRGALRVHLDQAVAPVWDDGLEPVLGLGVPVDRDTLIRRWYVHRIRLDSEGTSRRVRIGTEAFARPTEWFALEECEVTERGLSTPAIQRIIQARSAAAPAKWRPGQNTDTAQDTRARELLRKLLYARRTESIALAESVCREISELAGVSPRLQEQLNAALRSGILWIEKEVGARRELFASLEKAVAEKRAGKVKKLLRQAKTAAKDACSEEESRVIDAADGCLTAIAAARSKRLNTLLDDLDRLPPDPDPDVLRIKVRELLRAASEAGSIGPHRQAKVEAWRERVRHTAGPLQPGQGKPLPQLHRQVTRKRWLERRCPRCGANSGQKCAVDAMPGETRRVPHDERLKPIIDERREQQRSRRPWRVYEVTCPDCGQEPEQRCTTLGGPHRSRVELAKEYTRLKKAHP</sequence>
<reference evidence="2" key="1">
    <citation type="journal article" date="2023" name="Microb. Genom.">
        <title>Mesoterricola silvestris gen. nov., sp. nov., Mesoterricola sediminis sp. nov., Geothrix oryzae sp. nov., Geothrix edaphica sp. nov., Geothrix rubra sp. nov., and Geothrix limicola sp. nov., six novel members of Acidobacteriota isolated from soils.</title>
        <authorList>
            <person name="Weisberg A.J."/>
            <person name="Pearce E."/>
            <person name="Kramer C.G."/>
            <person name="Chang J.H."/>
            <person name="Clarke C.R."/>
        </authorList>
    </citation>
    <scope>NUCLEOTIDE SEQUENCE</scope>
    <source>
        <strain evidence="2">ND06-05F</strain>
    </source>
</reference>
<dbReference type="Proteomes" id="UP001273589">
    <property type="component" value="Unassembled WGS sequence"/>
</dbReference>
<comment type="caution">
    <text evidence="2">The sequence shown here is derived from an EMBL/GenBank/DDBJ whole genome shotgun (WGS) entry which is preliminary data.</text>
</comment>
<evidence type="ECO:0000313" key="3">
    <source>
        <dbReference type="Proteomes" id="UP001273589"/>
    </source>
</evidence>
<evidence type="ECO:0000259" key="1">
    <source>
        <dbReference type="Pfam" id="PF24623"/>
    </source>
</evidence>
<dbReference type="AlphaFoldDB" id="A0AAJ2PLM3"/>
<proteinExistence type="predicted"/>
<accession>A0AAJ2PLM3</accession>
<name>A0AAJ2PLM3_9ACTN</name>
<dbReference type="EMBL" id="JARAWN010000028">
    <property type="protein sequence ID" value="MDX3129619.1"/>
    <property type="molecule type" value="Genomic_DNA"/>
</dbReference>
<dbReference type="Pfam" id="PF24623">
    <property type="entry name" value="Phage_zn_bind_8"/>
    <property type="match status" value="1"/>
</dbReference>
<evidence type="ECO:0000313" key="2">
    <source>
        <dbReference type="EMBL" id="MDX3129619.1"/>
    </source>
</evidence>
<feature type="domain" description="DNA-binding phage zinc finger" evidence="1">
    <location>
        <begin position="526"/>
        <end position="564"/>
    </location>
</feature>
<dbReference type="RefSeq" id="WP_319690117.1">
    <property type="nucleotide sequence ID" value="NZ_JARAWN010000028.1"/>
</dbReference>
<protein>
    <recommendedName>
        <fullName evidence="1">DNA-binding phage zinc finger domain-containing protein</fullName>
    </recommendedName>
</protein>